<dbReference type="GO" id="GO:0016020">
    <property type="term" value="C:membrane"/>
    <property type="evidence" value="ECO:0007669"/>
    <property type="project" value="UniProtKB-SubCell"/>
</dbReference>
<evidence type="ECO:0000256" key="2">
    <source>
        <dbReference type="ARBA" id="ARBA00022448"/>
    </source>
</evidence>
<dbReference type="PANTHER" id="PTHR12219:SF8">
    <property type="entry name" value="NADH DEHYDROGENASE [UBIQUINONE] IRON-SULFUR PROTEIN 4, MITOCHONDRIAL"/>
    <property type="match status" value="1"/>
</dbReference>
<evidence type="ECO:0000256" key="4">
    <source>
        <dbReference type="ARBA" id="ARBA00022946"/>
    </source>
</evidence>
<protein>
    <recommendedName>
        <fullName evidence="9">NADH-ubiquinone oxidoreductase</fullName>
    </recommendedName>
</protein>
<keyword evidence="5" id="KW-0249">Electron transport</keyword>
<dbReference type="PANTHER" id="PTHR12219">
    <property type="entry name" value="NADH-UBIQUINONE OXIDOREDUCTASE"/>
    <property type="match status" value="1"/>
</dbReference>
<evidence type="ECO:0000256" key="6">
    <source>
        <dbReference type="ARBA" id="ARBA00023136"/>
    </source>
</evidence>
<dbReference type="Pfam" id="PF04800">
    <property type="entry name" value="NDUS4"/>
    <property type="match status" value="1"/>
</dbReference>
<dbReference type="GO" id="GO:0022900">
    <property type="term" value="P:electron transport chain"/>
    <property type="evidence" value="ECO:0007669"/>
    <property type="project" value="InterPro"/>
</dbReference>
<keyword evidence="8" id="KW-1185">Reference proteome</keyword>
<dbReference type="InterPro" id="IPR038532">
    <property type="entry name" value="NDUFS4-like_sf"/>
</dbReference>
<dbReference type="AlphaFoldDB" id="A0A2S3W4U0"/>
<dbReference type="InterPro" id="IPR006885">
    <property type="entry name" value="NADH_UbQ_FeS_4_mit-like"/>
</dbReference>
<sequence>MRARIYQESKTATQSGQANTHTWVLEYGQTQPRHVDALMGWTGSRDTLSQLRLQFPTQDAAVAYARHNNIGYDLELPVPRIRKPKAYADNFRSDRIQNWTH</sequence>
<accession>A0A2S3W4U0</accession>
<comment type="caution">
    <text evidence="7">The sequence shown here is derived from an EMBL/GenBank/DDBJ whole genome shotgun (WGS) entry which is preliminary data.</text>
</comment>
<evidence type="ECO:0000256" key="3">
    <source>
        <dbReference type="ARBA" id="ARBA00022660"/>
    </source>
</evidence>
<keyword evidence="2" id="KW-0813">Transport</keyword>
<keyword evidence="3" id="KW-0679">Respiratory chain</keyword>
<evidence type="ECO:0000313" key="7">
    <source>
        <dbReference type="EMBL" id="POF63828.1"/>
    </source>
</evidence>
<evidence type="ECO:0000256" key="5">
    <source>
        <dbReference type="ARBA" id="ARBA00022982"/>
    </source>
</evidence>
<keyword evidence="4" id="KW-0809">Transit peptide</keyword>
<proteinExistence type="predicted"/>
<organism evidence="7 8">
    <name type="scientific">Novacetimonas maltaceti</name>
    <dbReference type="NCBI Taxonomy" id="1203393"/>
    <lineage>
        <taxon>Bacteria</taxon>
        <taxon>Pseudomonadati</taxon>
        <taxon>Pseudomonadota</taxon>
        <taxon>Alphaproteobacteria</taxon>
        <taxon>Acetobacterales</taxon>
        <taxon>Acetobacteraceae</taxon>
        <taxon>Novacetimonas</taxon>
    </lineage>
</organism>
<comment type="subcellular location">
    <subcellularLocation>
        <location evidence="1">Membrane</location>
    </subcellularLocation>
</comment>
<gene>
    <name evidence="7" type="ORF">KMAL_05850</name>
</gene>
<name>A0A2S3W4U0_9PROT</name>
<keyword evidence="6" id="KW-0472">Membrane</keyword>
<dbReference type="Proteomes" id="UP000237344">
    <property type="component" value="Unassembled WGS sequence"/>
</dbReference>
<dbReference type="Gene3D" id="3.30.160.190">
    <property type="entry name" value="atu1810 like domain"/>
    <property type="match status" value="1"/>
</dbReference>
<evidence type="ECO:0008006" key="9">
    <source>
        <dbReference type="Google" id="ProtNLM"/>
    </source>
</evidence>
<dbReference type="EMBL" id="POTC01000004">
    <property type="protein sequence ID" value="POF63828.1"/>
    <property type="molecule type" value="Genomic_DNA"/>
</dbReference>
<reference evidence="7 8" key="1">
    <citation type="submission" date="2018-01" db="EMBL/GenBank/DDBJ databases">
        <title>Draft Genome Sequence of Komagataeibacter maltaceti LMG 1529, a Vinegar Producing Acetic Acid Bacterium Isolated from Malt Vinegar Brewery Acetifiers.</title>
        <authorList>
            <person name="Zhang Q."/>
            <person name="Hollensteiner J."/>
            <person name="Poehlein A."/>
            <person name="Daniel R."/>
        </authorList>
    </citation>
    <scope>NUCLEOTIDE SEQUENCE [LARGE SCALE GENOMIC DNA]</scope>
    <source>
        <strain evidence="7 8">LMG 1529</strain>
    </source>
</reference>
<evidence type="ECO:0000256" key="1">
    <source>
        <dbReference type="ARBA" id="ARBA00004370"/>
    </source>
</evidence>
<evidence type="ECO:0000313" key="8">
    <source>
        <dbReference type="Proteomes" id="UP000237344"/>
    </source>
</evidence>
<dbReference type="RefSeq" id="WP_110094263.1">
    <property type="nucleotide sequence ID" value="NZ_NKUE01000002.1"/>
</dbReference>
<dbReference type="OrthoDB" id="9799572at2"/>